<comment type="similarity">
    <text evidence="8">Belongs to the PpiD chaperone family.</text>
</comment>
<dbReference type="PROSITE" id="PS01096">
    <property type="entry name" value="PPIC_PPIASE_1"/>
    <property type="match status" value="1"/>
</dbReference>
<evidence type="ECO:0000256" key="6">
    <source>
        <dbReference type="ARBA" id="ARBA00023136"/>
    </source>
</evidence>
<keyword evidence="4 12" id="KW-0812">Transmembrane</keyword>
<keyword evidence="5 12" id="KW-1133">Transmembrane helix</keyword>
<evidence type="ECO:0000256" key="4">
    <source>
        <dbReference type="ARBA" id="ARBA00022692"/>
    </source>
</evidence>
<dbReference type="Proteomes" id="UP000294656">
    <property type="component" value="Unassembled WGS sequence"/>
</dbReference>
<dbReference type="Pfam" id="PF13616">
    <property type="entry name" value="Rotamase_3"/>
    <property type="match status" value="1"/>
</dbReference>
<evidence type="ECO:0000256" key="3">
    <source>
        <dbReference type="ARBA" id="ARBA00022519"/>
    </source>
</evidence>
<dbReference type="PANTHER" id="PTHR47529">
    <property type="entry name" value="PEPTIDYL-PROLYL CIS-TRANS ISOMERASE D"/>
    <property type="match status" value="1"/>
</dbReference>
<dbReference type="GO" id="GO:0005886">
    <property type="term" value="C:plasma membrane"/>
    <property type="evidence" value="ECO:0007669"/>
    <property type="project" value="UniProtKB-SubCell"/>
</dbReference>
<accession>A0A4V6PTW4</accession>
<evidence type="ECO:0000256" key="7">
    <source>
        <dbReference type="ARBA" id="ARBA00023186"/>
    </source>
</evidence>
<dbReference type="GO" id="GO:0003755">
    <property type="term" value="F:peptidyl-prolyl cis-trans isomerase activity"/>
    <property type="evidence" value="ECO:0007669"/>
    <property type="project" value="UniProtKB-KW"/>
</dbReference>
<dbReference type="RefSeq" id="WP_133502477.1">
    <property type="nucleotide sequence ID" value="NZ_SNXC01000009.1"/>
</dbReference>
<dbReference type="Gene3D" id="1.10.4030.10">
    <property type="entry name" value="Porin chaperone SurA, peptide-binding domain"/>
    <property type="match status" value="1"/>
</dbReference>
<comment type="subcellular location">
    <subcellularLocation>
        <location evidence="1">Cell inner membrane</location>
        <topology evidence="1">Single-pass type II membrane protein</topology>
        <orientation evidence="1">Periplasmic side</orientation>
    </subcellularLocation>
</comment>
<evidence type="ECO:0000256" key="11">
    <source>
        <dbReference type="PROSITE-ProRule" id="PRU00278"/>
    </source>
</evidence>
<evidence type="ECO:0000259" key="13">
    <source>
        <dbReference type="PROSITE" id="PS50198"/>
    </source>
</evidence>
<dbReference type="InterPro" id="IPR000297">
    <property type="entry name" value="PPIase_PpiC"/>
</dbReference>
<keyword evidence="6 12" id="KW-0472">Membrane</keyword>
<dbReference type="PANTHER" id="PTHR47529:SF1">
    <property type="entry name" value="PERIPLASMIC CHAPERONE PPID"/>
    <property type="match status" value="1"/>
</dbReference>
<dbReference type="Gene3D" id="3.10.50.40">
    <property type="match status" value="1"/>
</dbReference>
<sequence length="610" mass="67180">MLQDIRDRSQSLIVKIIIGFIVVTFALFGVDALVTSFNSSETVAEVDGQEITRTQVLQAADTQRRQLIAMMGNNIDPSLLDENLLQRRALDSLIELTVLKNQASNLELGVSDAQIDNLLVSAEQFQTDGVFDQNKYINTIRSLGFTPLAYKDRIKESYVLSQLNSALTESEFTLPSQINAISELQNQKRTYEYVQLSLADQTEQTDVTDAELKSYFDEHQQEFVSPEQVKLSYVVVTSDSFKEDVKVTDQELQNAYQTEIAGMDTEERDASHILIDTSNRSDEDAKAILVDIQSKLAGGESFASLAKEYSEDPGSKDTGGELGFVSKGIMDESFETALFAMNVGDVQEVETQYGFHLIRLNAIDKADVPTLSELTDQLTADLIARKVKDALLDAQENIADLAYASDELTPLAEEYNLKVETTAYFGKEGGNDSISSEPAVISAAFSDSVMQDGQNSDPIELGDDKIVVIHVEDHKVESPLPFDEAKPEIASKLIKEKAESVINEKAEQLLVSASESADWKKVELAPRGQDEVTSLVFSMPHPQGDGSENAVKSLVNGDVVAVKLLDVVVGDLDSDATRTEAYTRFLTQNQAQLNSASHLRLMKNNAKVEQ</sequence>
<reference evidence="14 15" key="1">
    <citation type="submission" date="2019-03" db="EMBL/GenBank/DDBJ databases">
        <title>Genomic Encyclopedia of Type Strains, Phase III (KMG-III): the genomes of soil and plant-associated and newly described type strains.</title>
        <authorList>
            <person name="Whitman W."/>
        </authorList>
    </citation>
    <scope>NUCLEOTIDE SEQUENCE [LARGE SCALE GENOMIC DNA]</scope>
    <source>
        <strain evidence="14 15">CECT 7378</strain>
    </source>
</reference>
<keyword evidence="2" id="KW-1003">Cell membrane</keyword>
<dbReference type="AlphaFoldDB" id="A0A4V6PTW4"/>
<feature type="transmembrane region" description="Helical" evidence="12">
    <location>
        <begin position="12"/>
        <end position="30"/>
    </location>
</feature>
<dbReference type="InterPro" id="IPR052029">
    <property type="entry name" value="PpiD_chaperone"/>
</dbReference>
<evidence type="ECO:0000256" key="9">
    <source>
        <dbReference type="ARBA" id="ARBA00040743"/>
    </source>
</evidence>
<name>A0A4V6PTW4_9GAMM</name>
<keyword evidence="11 14" id="KW-0413">Isomerase</keyword>
<evidence type="ECO:0000256" key="8">
    <source>
        <dbReference type="ARBA" id="ARBA00038408"/>
    </source>
</evidence>
<dbReference type="InterPro" id="IPR027304">
    <property type="entry name" value="Trigger_fact/SurA_dom_sf"/>
</dbReference>
<dbReference type="SUPFAM" id="SSF109998">
    <property type="entry name" value="Triger factor/SurA peptide-binding domain-like"/>
    <property type="match status" value="1"/>
</dbReference>
<evidence type="ECO:0000313" key="15">
    <source>
        <dbReference type="Proteomes" id="UP000294656"/>
    </source>
</evidence>
<evidence type="ECO:0000256" key="12">
    <source>
        <dbReference type="SAM" id="Phobius"/>
    </source>
</evidence>
<evidence type="ECO:0000256" key="10">
    <source>
        <dbReference type="ARBA" id="ARBA00042775"/>
    </source>
</evidence>
<evidence type="ECO:0000256" key="2">
    <source>
        <dbReference type="ARBA" id="ARBA00022475"/>
    </source>
</evidence>
<dbReference type="SUPFAM" id="SSF54534">
    <property type="entry name" value="FKBP-like"/>
    <property type="match status" value="1"/>
</dbReference>
<dbReference type="InterPro" id="IPR023058">
    <property type="entry name" value="PPIase_PpiC_CS"/>
</dbReference>
<proteinExistence type="inferred from homology"/>
<evidence type="ECO:0000313" key="14">
    <source>
        <dbReference type="EMBL" id="TDO99632.1"/>
    </source>
</evidence>
<keyword evidence="15" id="KW-1185">Reference proteome</keyword>
<dbReference type="PROSITE" id="PS50198">
    <property type="entry name" value="PPIC_PPIASE_2"/>
    <property type="match status" value="1"/>
</dbReference>
<feature type="domain" description="PpiC" evidence="13">
    <location>
        <begin position="265"/>
        <end position="362"/>
    </location>
</feature>
<dbReference type="OrthoDB" id="9812372at2"/>
<evidence type="ECO:0000256" key="1">
    <source>
        <dbReference type="ARBA" id="ARBA00004382"/>
    </source>
</evidence>
<organism evidence="14 15">
    <name type="scientific">Marinomonas balearica</name>
    <dbReference type="NCBI Taxonomy" id="491947"/>
    <lineage>
        <taxon>Bacteria</taxon>
        <taxon>Pseudomonadati</taxon>
        <taxon>Pseudomonadota</taxon>
        <taxon>Gammaproteobacteria</taxon>
        <taxon>Oceanospirillales</taxon>
        <taxon>Oceanospirillaceae</taxon>
        <taxon>Marinomonas</taxon>
    </lineage>
</organism>
<protein>
    <recommendedName>
        <fullName evidence="9">Periplasmic chaperone PpiD</fullName>
    </recommendedName>
    <alternativeName>
        <fullName evidence="10">Periplasmic folding chaperone</fullName>
    </alternativeName>
</protein>
<evidence type="ECO:0000256" key="5">
    <source>
        <dbReference type="ARBA" id="ARBA00022989"/>
    </source>
</evidence>
<keyword evidence="3" id="KW-0997">Cell inner membrane</keyword>
<comment type="caution">
    <text evidence="14">The sequence shown here is derived from an EMBL/GenBank/DDBJ whole genome shotgun (WGS) entry which is preliminary data.</text>
</comment>
<keyword evidence="11" id="KW-0697">Rotamase</keyword>
<dbReference type="InterPro" id="IPR046357">
    <property type="entry name" value="PPIase_dom_sf"/>
</dbReference>
<gene>
    <name evidence="14" type="ORF">DFP79_0619</name>
</gene>
<dbReference type="EMBL" id="SNXC01000009">
    <property type="protein sequence ID" value="TDO99632.1"/>
    <property type="molecule type" value="Genomic_DNA"/>
</dbReference>
<dbReference type="Pfam" id="PF13624">
    <property type="entry name" value="SurA_N_3"/>
    <property type="match status" value="1"/>
</dbReference>
<keyword evidence="7" id="KW-0143">Chaperone</keyword>